<dbReference type="InterPro" id="IPR027417">
    <property type="entry name" value="P-loop_NTPase"/>
</dbReference>
<name>A0ABQ5Z4H3_9SPHN</name>
<accession>A0ABQ5Z4H3</accession>
<sequence length="294" mass="32715">MIINSAFAMRPQFTEIWQTFDELRADFREGAPATCMMIIGETGVGKSTVVGEYARANLPIRNESEHSFDTKTPVLLVSLKGMSQRLSAAQTILKKLQRLPTVAGKLSPVTDRIEAQMKRQDVELLILDEFQHLAETGAEKTKSQTADWIKGLAKETRVPIVLVGMPSLADVITSNAQLASITPIRRALAEFRYDNERRRNAFRSFLTELDALFPFDQQAGLGEDWLAEKMFLASGGNPRLLCTLLRWAAKTAIEAGSRRILEKHLEAAYDKFGGLSGLVDENPFTRSTLLKQAS</sequence>
<organism evidence="2 3">
    <name type="scientific">Sphingomonas astaxanthinifaciens DSM 22298</name>
    <dbReference type="NCBI Taxonomy" id="1123267"/>
    <lineage>
        <taxon>Bacteria</taxon>
        <taxon>Pseudomonadati</taxon>
        <taxon>Pseudomonadota</taxon>
        <taxon>Alphaproteobacteria</taxon>
        <taxon>Sphingomonadales</taxon>
        <taxon>Sphingomonadaceae</taxon>
        <taxon>Sphingomonas</taxon>
    </lineage>
</organism>
<dbReference type="RefSeq" id="WP_029940390.1">
    <property type="nucleotide sequence ID" value="NZ_BSOO01000011.1"/>
</dbReference>
<feature type="domain" description="AAA+ ATPase" evidence="1">
    <location>
        <begin position="32"/>
        <end position="197"/>
    </location>
</feature>
<dbReference type="EMBL" id="BSOO01000011">
    <property type="protein sequence ID" value="GLR47633.1"/>
    <property type="molecule type" value="Genomic_DNA"/>
</dbReference>
<evidence type="ECO:0000313" key="2">
    <source>
        <dbReference type="EMBL" id="GLR47633.1"/>
    </source>
</evidence>
<proteinExistence type="predicted"/>
<dbReference type="Pfam" id="PF05621">
    <property type="entry name" value="TniB"/>
    <property type="match status" value="1"/>
</dbReference>
<reference evidence="3" key="1">
    <citation type="journal article" date="2019" name="Int. J. Syst. Evol. Microbiol.">
        <title>The Global Catalogue of Microorganisms (GCM) 10K type strain sequencing project: providing services to taxonomists for standard genome sequencing and annotation.</title>
        <authorList>
            <consortium name="The Broad Institute Genomics Platform"/>
            <consortium name="The Broad Institute Genome Sequencing Center for Infectious Disease"/>
            <person name="Wu L."/>
            <person name="Ma J."/>
        </authorList>
    </citation>
    <scope>NUCLEOTIDE SEQUENCE [LARGE SCALE GENOMIC DNA]</scope>
    <source>
        <strain evidence="3">NBRC 102146</strain>
    </source>
</reference>
<dbReference type="InterPro" id="IPR008868">
    <property type="entry name" value="TniB"/>
</dbReference>
<dbReference type="Gene3D" id="3.40.50.300">
    <property type="entry name" value="P-loop containing nucleotide triphosphate hydrolases"/>
    <property type="match status" value="1"/>
</dbReference>
<dbReference type="SUPFAM" id="SSF52540">
    <property type="entry name" value="P-loop containing nucleoside triphosphate hydrolases"/>
    <property type="match status" value="1"/>
</dbReference>
<evidence type="ECO:0000313" key="3">
    <source>
        <dbReference type="Proteomes" id="UP001156703"/>
    </source>
</evidence>
<evidence type="ECO:0000259" key="1">
    <source>
        <dbReference type="SMART" id="SM00382"/>
    </source>
</evidence>
<dbReference type="PANTHER" id="PTHR35894:SF1">
    <property type="entry name" value="PHOSPHORIBULOKINASE _ URIDINE KINASE FAMILY"/>
    <property type="match status" value="1"/>
</dbReference>
<dbReference type="InterPro" id="IPR003593">
    <property type="entry name" value="AAA+_ATPase"/>
</dbReference>
<dbReference type="PANTHER" id="PTHR35894">
    <property type="entry name" value="GENERAL SECRETION PATHWAY PROTEIN A-RELATED"/>
    <property type="match status" value="1"/>
</dbReference>
<gene>
    <name evidence="2" type="ORF">GCM10007925_13460</name>
</gene>
<comment type="caution">
    <text evidence="2">The sequence shown here is derived from an EMBL/GenBank/DDBJ whole genome shotgun (WGS) entry which is preliminary data.</text>
</comment>
<dbReference type="InterPro" id="IPR052026">
    <property type="entry name" value="ExeA_AAA_ATPase_DNA-bind"/>
</dbReference>
<dbReference type="Proteomes" id="UP001156703">
    <property type="component" value="Unassembled WGS sequence"/>
</dbReference>
<keyword evidence="3" id="KW-1185">Reference proteome</keyword>
<dbReference type="SMART" id="SM00382">
    <property type="entry name" value="AAA"/>
    <property type="match status" value="1"/>
</dbReference>
<protein>
    <submittedName>
        <fullName evidence="2">Transposase</fullName>
    </submittedName>
</protein>